<evidence type="ECO:0000313" key="3">
    <source>
        <dbReference type="WBParaSite" id="SSLN_0000211001-mRNA-1"/>
    </source>
</evidence>
<dbReference type="Proteomes" id="UP000275846">
    <property type="component" value="Unassembled WGS sequence"/>
</dbReference>
<sequence length="44" mass="5068">MFSAMLMDASRDEQPGIRIAYRNDEHLLNSRRMQAPTRVSTTTV</sequence>
<keyword evidence="2" id="KW-1185">Reference proteome</keyword>
<name>A0A183SCU2_SCHSO</name>
<dbReference type="AlphaFoldDB" id="A0A183SCU2"/>
<evidence type="ECO:0000313" key="1">
    <source>
        <dbReference type="EMBL" id="VDL88425.1"/>
    </source>
</evidence>
<dbReference type="EMBL" id="UYSU01014165">
    <property type="protein sequence ID" value="VDL88425.1"/>
    <property type="molecule type" value="Genomic_DNA"/>
</dbReference>
<reference evidence="3" key="1">
    <citation type="submission" date="2016-06" db="UniProtKB">
        <authorList>
            <consortium name="WormBaseParasite"/>
        </authorList>
    </citation>
    <scope>IDENTIFICATION</scope>
</reference>
<reference evidence="1 2" key="2">
    <citation type="submission" date="2018-11" db="EMBL/GenBank/DDBJ databases">
        <authorList>
            <consortium name="Pathogen Informatics"/>
        </authorList>
    </citation>
    <scope>NUCLEOTIDE SEQUENCE [LARGE SCALE GENOMIC DNA]</scope>
    <source>
        <strain evidence="1 2">NST_G2</strain>
    </source>
</reference>
<evidence type="ECO:0000313" key="2">
    <source>
        <dbReference type="Proteomes" id="UP000275846"/>
    </source>
</evidence>
<dbReference type="WBParaSite" id="SSLN_0000211001-mRNA-1">
    <property type="protein sequence ID" value="SSLN_0000211001-mRNA-1"/>
    <property type="gene ID" value="SSLN_0000211001"/>
</dbReference>
<accession>A0A183SCU2</accession>
<gene>
    <name evidence="1" type="ORF">SSLN_LOCUS2040</name>
</gene>
<dbReference type="OrthoDB" id="425681at2759"/>
<protein>
    <submittedName>
        <fullName evidence="1 3">Uncharacterized protein</fullName>
    </submittedName>
</protein>
<proteinExistence type="predicted"/>
<organism evidence="3">
    <name type="scientific">Schistocephalus solidus</name>
    <name type="common">Tapeworm</name>
    <dbReference type="NCBI Taxonomy" id="70667"/>
    <lineage>
        <taxon>Eukaryota</taxon>
        <taxon>Metazoa</taxon>
        <taxon>Spiralia</taxon>
        <taxon>Lophotrochozoa</taxon>
        <taxon>Platyhelminthes</taxon>
        <taxon>Cestoda</taxon>
        <taxon>Eucestoda</taxon>
        <taxon>Diphyllobothriidea</taxon>
        <taxon>Diphyllobothriidae</taxon>
        <taxon>Schistocephalus</taxon>
    </lineage>
</organism>